<dbReference type="InterPro" id="IPR014710">
    <property type="entry name" value="RmlC-like_jellyroll"/>
</dbReference>
<name>A0A2M8Q894_9CHLR</name>
<organism evidence="2 3">
    <name type="scientific">Candidatus Thermofonsia Clade 3 bacterium</name>
    <dbReference type="NCBI Taxonomy" id="2364212"/>
    <lineage>
        <taxon>Bacteria</taxon>
        <taxon>Bacillati</taxon>
        <taxon>Chloroflexota</taxon>
        <taxon>Candidatus Thermofontia</taxon>
        <taxon>Candidatus Thermofonsia Clade 3</taxon>
    </lineage>
</organism>
<dbReference type="InterPro" id="IPR013096">
    <property type="entry name" value="Cupin_2"/>
</dbReference>
<dbReference type="PANTHER" id="PTHR37694:SF1">
    <property type="entry name" value="SLR8022 PROTEIN"/>
    <property type="match status" value="1"/>
</dbReference>
<dbReference type="CDD" id="cd02230">
    <property type="entry name" value="cupin_HP0902-like"/>
    <property type="match status" value="1"/>
</dbReference>
<evidence type="ECO:0000259" key="1">
    <source>
        <dbReference type="Pfam" id="PF07883"/>
    </source>
</evidence>
<protein>
    <submittedName>
        <fullName evidence="2">Cupin</fullName>
    </submittedName>
</protein>
<dbReference type="Proteomes" id="UP000230790">
    <property type="component" value="Unassembled WGS sequence"/>
</dbReference>
<feature type="domain" description="Cupin type-2" evidence="1">
    <location>
        <begin position="37"/>
        <end position="100"/>
    </location>
</feature>
<proteinExistence type="predicted"/>
<dbReference type="SUPFAM" id="SSF51182">
    <property type="entry name" value="RmlC-like cupins"/>
    <property type="match status" value="1"/>
</dbReference>
<dbReference type="EMBL" id="PGTN01000544">
    <property type="protein sequence ID" value="PJF46016.1"/>
    <property type="molecule type" value="Genomic_DNA"/>
</dbReference>
<evidence type="ECO:0000313" key="2">
    <source>
        <dbReference type="EMBL" id="PJF46016.1"/>
    </source>
</evidence>
<sequence>MQDRFTLITALQESLVAPPESIVSRTLYTSETVRIVLFAFAPGQELTEHTSTREALIHVLDGEAVITLGGESVQASAGLLIRMAPNLPHSVKAQSAMRMLLYMLGK</sequence>
<gene>
    <name evidence="2" type="ORF">CUN48_15950</name>
</gene>
<dbReference type="AlphaFoldDB" id="A0A2M8Q894"/>
<dbReference type="Gene3D" id="2.60.120.10">
    <property type="entry name" value="Jelly Rolls"/>
    <property type="match status" value="1"/>
</dbReference>
<reference evidence="2 3" key="1">
    <citation type="submission" date="2017-11" db="EMBL/GenBank/DDBJ databases">
        <title>Evolution of Phototrophy in the Chloroflexi Phylum Driven by Horizontal Gene Transfer.</title>
        <authorList>
            <person name="Ward L.M."/>
            <person name="Hemp J."/>
            <person name="Shih P.M."/>
            <person name="Mcglynn S.E."/>
            <person name="Fischer W."/>
        </authorList>
    </citation>
    <scope>NUCLEOTIDE SEQUENCE [LARGE SCALE GENOMIC DNA]</scope>
    <source>
        <strain evidence="2">JP3_7</strain>
    </source>
</reference>
<dbReference type="Pfam" id="PF07883">
    <property type="entry name" value="Cupin_2"/>
    <property type="match status" value="1"/>
</dbReference>
<dbReference type="InterPro" id="IPR011051">
    <property type="entry name" value="RmlC_Cupin_sf"/>
</dbReference>
<comment type="caution">
    <text evidence="2">The sequence shown here is derived from an EMBL/GenBank/DDBJ whole genome shotgun (WGS) entry which is preliminary data.</text>
</comment>
<evidence type="ECO:0000313" key="3">
    <source>
        <dbReference type="Proteomes" id="UP000230790"/>
    </source>
</evidence>
<accession>A0A2M8Q894</accession>
<dbReference type="PANTHER" id="PTHR37694">
    <property type="entry name" value="SLR8022 PROTEIN"/>
    <property type="match status" value="1"/>
</dbReference>